<sequence length="144" mass="15618">MSAQDHALDGHGHDGHGHHDEDIGPHATLGGYLTGFVLSVFLTAIPFWLVMGEVFEKSSTTAIVILLIGAVQIVVHMIFFLHMNAKSEGGWNMLSLMFTLTLVVITLTGSLWVMFHLNSNMMPSMQHKAPAGETGGKIVPPKTQ</sequence>
<proteinExistence type="inferred from homology"/>
<comment type="similarity">
    <text evidence="2">Belongs to the cytochrome c oxidase bacterial subunit 4 family.</text>
</comment>
<dbReference type="PANTHER" id="PTHR36835">
    <property type="entry name" value="CYTOCHROME BO(3) UBIQUINOL OXIDASE SUBUNIT 4"/>
    <property type="match status" value="1"/>
</dbReference>
<dbReference type="GO" id="GO:0009319">
    <property type="term" value="C:cytochrome o ubiquinol oxidase complex"/>
    <property type="evidence" value="ECO:0007669"/>
    <property type="project" value="TreeGrafter"/>
</dbReference>
<dbReference type="GO" id="GO:0005886">
    <property type="term" value="C:plasma membrane"/>
    <property type="evidence" value="ECO:0007669"/>
    <property type="project" value="UniProtKB-SubCell"/>
</dbReference>
<evidence type="ECO:0000256" key="3">
    <source>
        <dbReference type="ARBA" id="ARBA00011700"/>
    </source>
</evidence>
<keyword evidence="5" id="KW-0813">Transport</keyword>
<keyword evidence="10" id="KW-0560">Oxidoreductase</keyword>
<dbReference type="OrthoDB" id="2375888at2"/>
<dbReference type="GO" id="GO:0015990">
    <property type="term" value="P:electron transport coupled proton transport"/>
    <property type="evidence" value="ECO:0007669"/>
    <property type="project" value="InterPro"/>
</dbReference>
<dbReference type="Pfam" id="PF03626">
    <property type="entry name" value="COX4_pro"/>
    <property type="match status" value="1"/>
</dbReference>
<evidence type="ECO:0000256" key="5">
    <source>
        <dbReference type="ARBA" id="ARBA00022448"/>
    </source>
</evidence>
<dbReference type="EMBL" id="CP033970">
    <property type="protein sequence ID" value="AZG15925.1"/>
    <property type="molecule type" value="Genomic_DNA"/>
</dbReference>
<dbReference type="KEGG" id="cpau:EHF44_21090"/>
<evidence type="ECO:0000313" key="20">
    <source>
        <dbReference type="Proteomes" id="UP000270411"/>
    </source>
</evidence>
<dbReference type="GO" id="GO:0015078">
    <property type="term" value="F:proton transmembrane transporter activity"/>
    <property type="evidence" value="ECO:0007669"/>
    <property type="project" value="TreeGrafter"/>
</dbReference>
<evidence type="ECO:0000256" key="13">
    <source>
        <dbReference type="ARBA" id="ARBA00030071"/>
    </source>
</evidence>
<dbReference type="InterPro" id="IPR014210">
    <property type="entry name" value="Cyt_o_ubiqinol_oxidase_su4"/>
</dbReference>
<evidence type="ECO:0000256" key="17">
    <source>
        <dbReference type="SAM" id="MobiDB-lite"/>
    </source>
</evidence>
<name>A0A3G8H6U0_9BURK</name>
<evidence type="ECO:0000256" key="16">
    <source>
        <dbReference type="ARBA" id="ARBA00032185"/>
    </source>
</evidence>
<protein>
    <recommendedName>
        <fullName evidence="4">Cytochrome bo(3) ubiquinol oxidase subunit 4</fullName>
    </recommendedName>
    <alternativeName>
        <fullName evidence="16">Cytochrome o ubiquinol oxidase subunit 4</fullName>
    </alternativeName>
    <alternativeName>
        <fullName evidence="13">Oxidase bo(3) subunit 4</fullName>
    </alternativeName>
    <alternativeName>
        <fullName evidence="14">Ubiquinol oxidase polypeptide IV</fullName>
    </alternativeName>
    <alternativeName>
        <fullName evidence="15">Ubiquinol oxidase subunit 4</fullName>
    </alternativeName>
</protein>
<evidence type="ECO:0000256" key="8">
    <source>
        <dbReference type="ARBA" id="ARBA00022982"/>
    </source>
</evidence>
<feature type="transmembrane region" description="Helical" evidence="18">
    <location>
        <begin position="93"/>
        <end position="115"/>
    </location>
</feature>
<feature type="region of interest" description="Disordered" evidence="17">
    <location>
        <begin position="1"/>
        <end position="20"/>
    </location>
</feature>
<keyword evidence="6" id="KW-1003">Cell membrane</keyword>
<evidence type="ECO:0000256" key="9">
    <source>
        <dbReference type="ARBA" id="ARBA00022989"/>
    </source>
</evidence>
<evidence type="ECO:0000256" key="15">
    <source>
        <dbReference type="ARBA" id="ARBA00031887"/>
    </source>
</evidence>
<feature type="transmembrane region" description="Helical" evidence="18">
    <location>
        <begin position="62"/>
        <end position="81"/>
    </location>
</feature>
<evidence type="ECO:0000256" key="18">
    <source>
        <dbReference type="SAM" id="Phobius"/>
    </source>
</evidence>
<dbReference type="AlphaFoldDB" id="A0A3G8H6U0"/>
<keyword evidence="7 18" id="KW-0812">Transmembrane</keyword>
<dbReference type="NCBIfam" id="TIGR02847">
    <property type="entry name" value="CyoD"/>
    <property type="match status" value="1"/>
</dbReference>
<evidence type="ECO:0000256" key="6">
    <source>
        <dbReference type="ARBA" id="ARBA00022475"/>
    </source>
</evidence>
<comment type="function">
    <text evidence="12">Cytochrome bo(3) ubiquinol terminal oxidase is the component of the aerobic respiratory chain of E.coli that predominates when cells are grown at high aeration. Has proton pump activity across the membrane in addition to electron transfer, pumping 2 protons/electron.</text>
</comment>
<evidence type="ECO:0000256" key="11">
    <source>
        <dbReference type="ARBA" id="ARBA00023136"/>
    </source>
</evidence>
<feature type="transmembrane region" description="Helical" evidence="18">
    <location>
        <begin position="29"/>
        <end position="50"/>
    </location>
</feature>
<dbReference type="GO" id="GO:0009486">
    <property type="term" value="F:cytochrome bo3 ubiquinol oxidase activity"/>
    <property type="evidence" value="ECO:0007669"/>
    <property type="project" value="InterPro"/>
</dbReference>
<gene>
    <name evidence="19" type="primary">cyoD</name>
    <name evidence="19" type="ORF">EHF44_21090</name>
</gene>
<evidence type="ECO:0000313" key="19">
    <source>
        <dbReference type="EMBL" id="AZG15925.1"/>
    </source>
</evidence>
<evidence type="ECO:0000256" key="4">
    <source>
        <dbReference type="ARBA" id="ARBA00014689"/>
    </source>
</evidence>
<dbReference type="GO" id="GO:0019646">
    <property type="term" value="P:aerobic electron transport chain"/>
    <property type="evidence" value="ECO:0007669"/>
    <property type="project" value="TreeGrafter"/>
</dbReference>
<dbReference type="InterPro" id="IPR050968">
    <property type="entry name" value="Cytochrome_c_oxidase_bac_sub4"/>
</dbReference>
<reference evidence="20" key="1">
    <citation type="submission" date="2018-11" db="EMBL/GenBank/DDBJ databases">
        <title>FDA dAtabase for Regulatory Grade micrObial Sequences (FDA-ARGOS): Supporting development and validation of Infectious Disease Dx tests.</title>
        <authorList>
            <person name="Goldberg B."/>
            <person name="Campos J."/>
            <person name="Tallon L."/>
            <person name="Sadzewicz L."/>
            <person name="Zhao X."/>
            <person name="Vavikolanu K."/>
            <person name="Mehta A."/>
            <person name="Aluvathingal J."/>
            <person name="Nadendla S."/>
            <person name="Geyer C."/>
            <person name="Nandy P."/>
            <person name="Yan Y."/>
            <person name="Sichtig H."/>
        </authorList>
    </citation>
    <scope>NUCLEOTIDE SEQUENCE [LARGE SCALE GENOMIC DNA]</scope>
    <source>
        <strain evidence="20">FDAARGOS_614</strain>
    </source>
</reference>
<dbReference type="PANTHER" id="PTHR36835:SF1">
    <property type="entry name" value="CYTOCHROME BO(3) UBIQUINOL OXIDASE SUBUNIT 4"/>
    <property type="match status" value="1"/>
</dbReference>
<evidence type="ECO:0000256" key="14">
    <source>
        <dbReference type="ARBA" id="ARBA00030211"/>
    </source>
</evidence>
<dbReference type="Proteomes" id="UP000270411">
    <property type="component" value="Chromosome 2"/>
</dbReference>
<evidence type="ECO:0000256" key="7">
    <source>
        <dbReference type="ARBA" id="ARBA00022692"/>
    </source>
</evidence>
<dbReference type="RefSeq" id="WP_124685656.1">
    <property type="nucleotide sequence ID" value="NZ_CP033970.1"/>
</dbReference>
<organism evidence="19 20">
    <name type="scientific">Cupriavidus pauculus</name>
    <dbReference type="NCBI Taxonomy" id="82633"/>
    <lineage>
        <taxon>Bacteria</taxon>
        <taxon>Pseudomonadati</taxon>
        <taxon>Pseudomonadota</taxon>
        <taxon>Betaproteobacteria</taxon>
        <taxon>Burkholderiales</taxon>
        <taxon>Burkholderiaceae</taxon>
        <taxon>Cupriavidus</taxon>
    </lineage>
</organism>
<keyword evidence="11 18" id="KW-0472">Membrane</keyword>
<evidence type="ECO:0000256" key="2">
    <source>
        <dbReference type="ARBA" id="ARBA00008079"/>
    </source>
</evidence>
<dbReference type="InterPro" id="IPR005171">
    <property type="entry name" value="Cyt_c_oxidase_su4_prok"/>
</dbReference>
<evidence type="ECO:0000256" key="1">
    <source>
        <dbReference type="ARBA" id="ARBA00004651"/>
    </source>
</evidence>
<keyword evidence="8" id="KW-0249">Electron transport</keyword>
<accession>A0A3G8H6U0</accession>
<evidence type="ECO:0000256" key="12">
    <source>
        <dbReference type="ARBA" id="ARBA00025694"/>
    </source>
</evidence>
<comment type="subcellular location">
    <subcellularLocation>
        <location evidence="1">Cell membrane</location>
        <topology evidence="1">Multi-pass membrane protein</topology>
    </subcellularLocation>
</comment>
<comment type="subunit">
    <text evidence="3">Heterooctamer of two A chains, two B chains, two C chains and two D chains.</text>
</comment>
<keyword evidence="9 18" id="KW-1133">Transmembrane helix</keyword>
<evidence type="ECO:0000256" key="10">
    <source>
        <dbReference type="ARBA" id="ARBA00023002"/>
    </source>
</evidence>